<keyword evidence="2" id="KW-1185">Reference proteome</keyword>
<accession>A0A192B133</accession>
<dbReference type="Proteomes" id="UP000035050">
    <property type="component" value="Plasmid pPO70-1"/>
</dbReference>
<geneLocation type="plasmid" evidence="1 2">
    <name>pPO70-1</name>
</geneLocation>
<gene>
    <name evidence="1" type="ORF">MB84_31520</name>
</gene>
<sequence length="79" mass="8543">MRAAWRTSVEGGGGRIDCADDRRHTADTACVGQAPQQAIGVLVRAALPWTRWGREDDFHAALAGETGVIRQFLAPIRGQ</sequence>
<dbReference type="AlphaFoldDB" id="A0A192B133"/>
<dbReference type="KEGG" id="pox:MB84_31520"/>
<keyword evidence="1" id="KW-0614">Plasmid</keyword>
<organism evidence="1 2">
    <name type="scientific">Pandoraea oxalativorans</name>
    <dbReference type="NCBI Taxonomy" id="573737"/>
    <lineage>
        <taxon>Bacteria</taxon>
        <taxon>Pseudomonadati</taxon>
        <taxon>Pseudomonadota</taxon>
        <taxon>Betaproteobacteria</taxon>
        <taxon>Burkholderiales</taxon>
        <taxon>Burkholderiaceae</taxon>
        <taxon>Pandoraea</taxon>
    </lineage>
</organism>
<protein>
    <submittedName>
        <fullName evidence="1">Uncharacterized protein</fullName>
    </submittedName>
</protein>
<name>A0A192B133_9BURK</name>
<evidence type="ECO:0000313" key="1">
    <source>
        <dbReference type="EMBL" id="ANJ86794.1"/>
    </source>
</evidence>
<proteinExistence type="predicted"/>
<evidence type="ECO:0000313" key="2">
    <source>
        <dbReference type="Proteomes" id="UP000035050"/>
    </source>
</evidence>
<reference evidence="1" key="1">
    <citation type="submission" date="2016-06" db="EMBL/GenBank/DDBJ databases">
        <title>Pandoraea oxalativorans DSM 23570 Genome Sequencing.</title>
        <authorList>
            <person name="Ee R."/>
            <person name="Lim Y.-L."/>
            <person name="Yong D."/>
            <person name="Yin W.-F."/>
            <person name="Chan K.-G."/>
        </authorList>
    </citation>
    <scope>NUCLEOTIDE SEQUENCE</scope>
    <source>
        <strain evidence="1">DSM 23570</strain>
        <plasmid evidence="1">pPO70-1</plasmid>
    </source>
</reference>
<dbReference type="EMBL" id="CP011518">
    <property type="protein sequence ID" value="ANJ86794.1"/>
    <property type="molecule type" value="Genomic_DNA"/>
</dbReference>